<sequence length="375" mass="41841">MRTKIFIGVIALLVVAACKKMDDNYRQYIIPGGIVYPGKPIQAKFHPGKYRAMVSWKRGTDPKITKARIYWNNFTDSVEVQIAPKQDSISHIFTNLQENIYSYTIRTMDENGNKSVPVELTGSVFGDRYQASLLNRAIASATIGEDDKLTIIWGAADTTNGARTTEVRYTTVGGQTATASFSAKKDTSYITGVQGSSGFEYRTVFTPDTLAVDTFYTEYQQMPGNFMQIARTTWTATADTYELTGQQPNGAPSKVLDGDIGTYWHTNHSKSPVTGYPHWLAFNMNRRVKVDRVVLTSRSDYVREDFTDFIVQGSDDGSTWQNYGNYTLAEITGPQSFTIAGAPVMRYIRIWQVRNATGSPHSHLAEFSVYGSFAP</sequence>
<protein>
    <submittedName>
        <fullName evidence="2">F5/8 type C domain-containing protein</fullName>
    </submittedName>
</protein>
<dbReference type="Gene3D" id="2.60.40.10">
    <property type="entry name" value="Immunoglobulins"/>
    <property type="match status" value="1"/>
</dbReference>
<reference evidence="2 3" key="1">
    <citation type="submission" date="2016-11" db="EMBL/GenBank/DDBJ databases">
        <authorList>
            <person name="Jaros S."/>
            <person name="Januszkiewicz K."/>
            <person name="Wedrychowicz H."/>
        </authorList>
    </citation>
    <scope>NUCLEOTIDE SEQUENCE [LARGE SCALE GENOMIC DNA]</scope>
    <source>
        <strain evidence="2 3">DSM 24787</strain>
    </source>
</reference>
<dbReference type="PROSITE" id="PS50022">
    <property type="entry name" value="FA58C_3"/>
    <property type="match status" value="1"/>
</dbReference>
<evidence type="ECO:0000313" key="2">
    <source>
        <dbReference type="EMBL" id="SIN90274.1"/>
    </source>
</evidence>
<dbReference type="RefSeq" id="WP_159442246.1">
    <property type="nucleotide sequence ID" value="NZ_FSRA01000001.1"/>
</dbReference>
<dbReference type="Pfam" id="PF16389">
    <property type="entry name" value="DUF4998"/>
    <property type="match status" value="1"/>
</dbReference>
<dbReference type="Proteomes" id="UP000185003">
    <property type="component" value="Unassembled WGS sequence"/>
</dbReference>
<evidence type="ECO:0000259" key="1">
    <source>
        <dbReference type="PROSITE" id="PS50022"/>
    </source>
</evidence>
<gene>
    <name evidence="2" type="ORF">SAMN04488055_2016</name>
</gene>
<dbReference type="SUPFAM" id="SSF49785">
    <property type="entry name" value="Galactose-binding domain-like"/>
    <property type="match status" value="1"/>
</dbReference>
<feature type="domain" description="F5/8 type C" evidence="1">
    <location>
        <begin position="215"/>
        <end position="372"/>
    </location>
</feature>
<dbReference type="EMBL" id="FSRA01000001">
    <property type="protein sequence ID" value="SIN90274.1"/>
    <property type="molecule type" value="Genomic_DNA"/>
</dbReference>
<proteinExistence type="predicted"/>
<dbReference type="PROSITE" id="PS51257">
    <property type="entry name" value="PROKAR_LIPOPROTEIN"/>
    <property type="match status" value="1"/>
</dbReference>
<dbReference type="InterPro" id="IPR013783">
    <property type="entry name" value="Ig-like_fold"/>
</dbReference>
<dbReference type="InterPro" id="IPR000421">
    <property type="entry name" value="FA58C"/>
</dbReference>
<dbReference type="STRING" id="536979.SAMN04488055_2016"/>
<dbReference type="Pfam" id="PF00754">
    <property type="entry name" value="F5_F8_type_C"/>
    <property type="match status" value="1"/>
</dbReference>
<dbReference type="AlphaFoldDB" id="A0A1N6F4Z3"/>
<dbReference type="Gene3D" id="2.60.120.260">
    <property type="entry name" value="Galactose-binding domain-like"/>
    <property type="match status" value="1"/>
</dbReference>
<evidence type="ECO:0000313" key="3">
    <source>
        <dbReference type="Proteomes" id="UP000185003"/>
    </source>
</evidence>
<dbReference type="InterPro" id="IPR008979">
    <property type="entry name" value="Galactose-bd-like_sf"/>
</dbReference>
<name>A0A1N6F4Z3_9BACT</name>
<dbReference type="OrthoDB" id="1043438at2"/>
<accession>A0A1N6F4Z3</accession>
<organism evidence="2 3">
    <name type="scientific">Chitinophaga niabensis</name>
    <dbReference type="NCBI Taxonomy" id="536979"/>
    <lineage>
        <taxon>Bacteria</taxon>
        <taxon>Pseudomonadati</taxon>
        <taxon>Bacteroidota</taxon>
        <taxon>Chitinophagia</taxon>
        <taxon>Chitinophagales</taxon>
        <taxon>Chitinophagaceae</taxon>
        <taxon>Chitinophaga</taxon>
    </lineage>
</organism>
<keyword evidence="3" id="KW-1185">Reference proteome</keyword>